<dbReference type="EMBL" id="PHIG01000029">
    <property type="protein sequence ID" value="PJK30303.1"/>
    <property type="molecule type" value="Genomic_DNA"/>
</dbReference>
<reference evidence="5 6" key="1">
    <citation type="submission" date="2017-11" db="EMBL/GenBank/DDBJ databases">
        <title>Draft genome sequence of Rhizobiales bacterium SY3-13.</title>
        <authorList>
            <person name="Sun C."/>
        </authorList>
    </citation>
    <scope>NUCLEOTIDE SEQUENCE [LARGE SCALE GENOMIC DNA]</scope>
    <source>
        <strain evidence="5 6">SY3-13</strain>
    </source>
</reference>
<dbReference type="OrthoDB" id="8477406at2"/>
<dbReference type="Gene3D" id="3.20.20.30">
    <property type="entry name" value="Luciferase-like domain"/>
    <property type="match status" value="1"/>
</dbReference>
<keyword evidence="1" id="KW-0560">Oxidoreductase</keyword>
<comment type="caution">
    <text evidence="5">The sequence shown here is derived from an EMBL/GenBank/DDBJ whole genome shotgun (WGS) entry which is preliminary data.</text>
</comment>
<evidence type="ECO:0000256" key="2">
    <source>
        <dbReference type="ARBA" id="ARBA00023033"/>
    </source>
</evidence>
<dbReference type="Pfam" id="PF00296">
    <property type="entry name" value="Bac_luciferase"/>
    <property type="match status" value="1"/>
</dbReference>
<keyword evidence="2" id="KW-0503">Monooxygenase</keyword>
<dbReference type="PANTHER" id="PTHR30137">
    <property type="entry name" value="LUCIFERASE-LIKE MONOOXYGENASE"/>
    <property type="match status" value="1"/>
</dbReference>
<organism evidence="5 6">
    <name type="scientific">Minwuia thermotolerans</name>
    <dbReference type="NCBI Taxonomy" id="2056226"/>
    <lineage>
        <taxon>Bacteria</taxon>
        <taxon>Pseudomonadati</taxon>
        <taxon>Pseudomonadota</taxon>
        <taxon>Alphaproteobacteria</taxon>
        <taxon>Minwuiales</taxon>
        <taxon>Minwuiaceae</taxon>
        <taxon>Minwuia</taxon>
    </lineage>
</organism>
<accession>A0A2M9G3L8</accession>
<dbReference type="InterPro" id="IPR050766">
    <property type="entry name" value="Bact_Lucif_Oxidored"/>
</dbReference>
<dbReference type="GO" id="GO:0005829">
    <property type="term" value="C:cytosol"/>
    <property type="evidence" value="ECO:0007669"/>
    <property type="project" value="TreeGrafter"/>
</dbReference>
<dbReference type="PANTHER" id="PTHR30137:SF8">
    <property type="entry name" value="BLR5498 PROTEIN"/>
    <property type="match status" value="1"/>
</dbReference>
<gene>
    <name evidence="5" type="ORF">CVT23_07940</name>
</gene>
<proteinExistence type="predicted"/>
<dbReference type="SUPFAM" id="SSF51679">
    <property type="entry name" value="Bacterial luciferase-like"/>
    <property type="match status" value="1"/>
</dbReference>
<dbReference type="Proteomes" id="UP000229498">
    <property type="component" value="Unassembled WGS sequence"/>
</dbReference>
<name>A0A2M9G3L8_9PROT</name>
<feature type="domain" description="Luciferase-like" evidence="4">
    <location>
        <begin position="55"/>
        <end position="344"/>
    </location>
</feature>
<evidence type="ECO:0000256" key="1">
    <source>
        <dbReference type="ARBA" id="ARBA00023002"/>
    </source>
</evidence>
<dbReference type="InterPro" id="IPR036661">
    <property type="entry name" value="Luciferase-like_sf"/>
</dbReference>
<evidence type="ECO:0000313" key="5">
    <source>
        <dbReference type="EMBL" id="PJK30303.1"/>
    </source>
</evidence>
<evidence type="ECO:0000259" key="4">
    <source>
        <dbReference type="Pfam" id="PF00296"/>
    </source>
</evidence>
<dbReference type="InterPro" id="IPR011251">
    <property type="entry name" value="Luciferase-like_dom"/>
</dbReference>
<dbReference type="GO" id="GO:0016705">
    <property type="term" value="F:oxidoreductase activity, acting on paired donors, with incorporation or reduction of molecular oxygen"/>
    <property type="evidence" value="ECO:0007669"/>
    <property type="project" value="InterPro"/>
</dbReference>
<protein>
    <recommendedName>
        <fullName evidence="4">Luciferase-like domain-containing protein</fullName>
    </recommendedName>
</protein>
<feature type="region of interest" description="Disordered" evidence="3">
    <location>
        <begin position="1"/>
        <end position="44"/>
    </location>
</feature>
<evidence type="ECO:0000256" key="3">
    <source>
        <dbReference type="SAM" id="MobiDB-lite"/>
    </source>
</evidence>
<sequence>MPPAEPGQVNKSSTPRRTAPSGPGGRMRSGSPAGERQTGRETMARPPLRIGVAYDFRNPPDSGIANTELYGTILDQVAWLDGLGLDLVWFTEHHFLEDGYLPSWTPVAAAMAARTKHVRFSSDICLMPFQNPVRLAEDLAVIDNLSNGRIEIGIGMGYAPHEFRGFGIPVKQRVSRTEEGIEVLQRCFSGEKFSFAGKRYRFEDVEIRPGYVQEGGPPIWIAAMSEPGARRAARFGANLLPQGPRAEVLDPWREDMRAAGHDPDSRRVGIIRSCLVTDDPERDWPAVKQAERYRMEVYLRFNRESGDGLATSRDVDRIPQSWVVGDVDHCVAELSAFIAEYGVTDLVTWGVPPGMTAAQMNPHLERFVRDVAPRLKAAAG</sequence>
<keyword evidence="6" id="KW-1185">Reference proteome</keyword>
<dbReference type="GO" id="GO:0004497">
    <property type="term" value="F:monooxygenase activity"/>
    <property type="evidence" value="ECO:0007669"/>
    <property type="project" value="UniProtKB-KW"/>
</dbReference>
<dbReference type="AlphaFoldDB" id="A0A2M9G3L8"/>
<evidence type="ECO:0000313" key="6">
    <source>
        <dbReference type="Proteomes" id="UP000229498"/>
    </source>
</evidence>